<dbReference type="Pfam" id="PF00837">
    <property type="entry name" value="T4_deiodinase"/>
    <property type="match status" value="1"/>
</dbReference>
<keyword evidence="2" id="KW-1185">Reference proteome</keyword>
<comment type="caution">
    <text evidence="1">The sequence shown here is derived from an EMBL/GenBank/DDBJ whole genome shotgun (WGS) entry which is preliminary data.</text>
</comment>
<dbReference type="EMBL" id="JBAMIC010000007">
    <property type="protein sequence ID" value="KAK7105268.1"/>
    <property type="molecule type" value="Genomic_DNA"/>
</dbReference>
<dbReference type="AlphaFoldDB" id="A0AAN9BHH5"/>
<evidence type="ECO:0000313" key="2">
    <source>
        <dbReference type="Proteomes" id="UP001374579"/>
    </source>
</evidence>
<name>A0AAN9BHH5_9CAEN</name>
<protein>
    <recommendedName>
        <fullName evidence="3">Iodothyronine deiodinase</fullName>
    </recommendedName>
</protein>
<dbReference type="InterPro" id="IPR000643">
    <property type="entry name" value="Iodothyronine_deiodinase"/>
</dbReference>
<organism evidence="1 2">
    <name type="scientific">Littorina saxatilis</name>
    <dbReference type="NCBI Taxonomy" id="31220"/>
    <lineage>
        <taxon>Eukaryota</taxon>
        <taxon>Metazoa</taxon>
        <taxon>Spiralia</taxon>
        <taxon>Lophotrochozoa</taxon>
        <taxon>Mollusca</taxon>
        <taxon>Gastropoda</taxon>
        <taxon>Caenogastropoda</taxon>
        <taxon>Littorinimorpha</taxon>
        <taxon>Littorinoidea</taxon>
        <taxon>Littorinidae</taxon>
        <taxon>Littorina</taxon>
    </lineage>
</organism>
<evidence type="ECO:0008006" key="3">
    <source>
        <dbReference type="Google" id="ProtNLM"/>
    </source>
</evidence>
<dbReference type="Proteomes" id="UP001374579">
    <property type="component" value="Unassembled WGS sequence"/>
</dbReference>
<accession>A0AAN9BHH5</accession>
<sequence>MRELGATVQDVIRQTWVILQVARMAIGRYLMVIFPSMAKKRQETVARVLEDTPFKESDFEQSFMSWTFLKRYYMACTITSYCVTKLHDLAPDCDLVTLTGGKQRMLCNMKAGRPLVLNFGSCT</sequence>
<dbReference type="Gene3D" id="3.40.30.10">
    <property type="entry name" value="Glutaredoxin"/>
    <property type="match status" value="1"/>
</dbReference>
<proteinExistence type="predicted"/>
<evidence type="ECO:0000313" key="1">
    <source>
        <dbReference type="EMBL" id="KAK7105268.1"/>
    </source>
</evidence>
<reference evidence="1 2" key="1">
    <citation type="submission" date="2024-02" db="EMBL/GenBank/DDBJ databases">
        <title>Chromosome-scale genome assembly of the rough periwinkle Littorina saxatilis.</title>
        <authorList>
            <person name="De Jode A."/>
            <person name="Faria R."/>
            <person name="Formenti G."/>
            <person name="Sims Y."/>
            <person name="Smith T.P."/>
            <person name="Tracey A."/>
            <person name="Wood J.M.D."/>
            <person name="Zagrodzka Z.B."/>
            <person name="Johannesson K."/>
            <person name="Butlin R.K."/>
            <person name="Leder E.H."/>
        </authorList>
    </citation>
    <scope>NUCLEOTIDE SEQUENCE [LARGE SCALE GENOMIC DNA]</scope>
    <source>
        <strain evidence="1">Snail1</strain>
        <tissue evidence="1">Muscle</tissue>
    </source>
</reference>
<dbReference type="GO" id="GO:0004800">
    <property type="term" value="F:thyroxine 5'-deiodinase activity"/>
    <property type="evidence" value="ECO:0007669"/>
    <property type="project" value="InterPro"/>
</dbReference>
<gene>
    <name evidence="1" type="ORF">V1264_016674</name>
</gene>